<keyword evidence="4" id="KW-1185">Reference proteome</keyword>
<dbReference type="OrthoDB" id="6158301at2759"/>
<dbReference type="GO" id="GO:0043516">
    <property type="term" value="P:regulation of DNA damage response, signal transduction by p53 class mediator"/>
    <property type="evidence" value="ECO:0007669"/>
    <property type="project" value="TreeGrafter"/>
</dbReference>
<dbReference type="SUPFAM" id="SSF82199">
    <property type="entry name" value="SET domain"/>
    <property type="match status" value="1"/>
</dbReference>
<sequence length="580" mass="66817">MGIRTSSLKIYMKSVCQGNSKNNPPAQRLTPFDESSEIRKRCDEQVEEMVDRIKQEASATDNLLIETGGKHIIEVNHEEIESEYSEEKLRMELNMDDYQLFDVYICRLPFIKGRGVFTTKPIEKGEFLFEYRGNLTTVDPGFNEYAFEFLWNSRKCWIDASNDDKSLGRLVNDDENDSNSIVKRIMVGGLPHLCFYAKRTISEGEEVTFTYFKGEYDQFPWRLKEGNTDEIRPVVKTYKTSKIMKLITSFVLTVVWYGYTDSKSVITYRYRAIVGDTVTLFCPEKSRKSVIWYGPSDYMPYSENERINPVFISKKIVTSGNHTTGEYNLEIRNVSYSNQGNYRCRLLKSRPVEYDISLEIEDKPQPVNETTDYYEPKEKHTEAISTETAIQNTITQDVYDVNNFSKIIRHKDCTNSNDNEFHFIVVCIASIVIIVITISCIGILTSIYYKNKYEKRNVPVVEITHDYEEIESVNGDLLQAATVADGEIVEGNTTDTGMVGDPTLTLDTNIKIKNELHIANTIQESKENNLLATIFQSETDLITVYENHSNDIEDPDAYLHPYETLGSEDYLDPYQPLQLR</sequence>
<dbReference type="InterPro" id="IPR036179">
    <property type="entry name" value="Ig-like_dom_sf"/>
</dbReference>
<dbReference type="InterPro" id="IPR013783">
    <property type="entry name" value="Ig-like_fold"/>
</dbReference>
<dbReference type="InterPro" id="IPR001214">
    <property type="entry name" value="SET_dom"/>
</dbReference>
<dbReference type="SMART" id="SM00317">
    <property type="entry name" value="SET"/>
    <property type="match status" value="1"/>
</dbReference>
<dbReference type="GO" id="GO:0006357">
    <property type="term" value="P:regulation of transcription by RNA polymerase II"/>
    <property type="evidence" value="ECO:0007669"/>
    <property type="project" value="TreeGrafter"/>
</dbReference>
<name>A0A8S3QA05_MYTED</name>
<comment type="caution">
    <text evidence="3">The sequence shown here is derived from an EMBL/GenBank/DDBJ whole genome shotgun (WGS) entry which is preliminary data.</text>
</comment>
<dbReference type="Proteomes" id="UP000683360">
    <property type="component" value="Unassembled WGS sequence"/>
</dbReference>
<dbReference type="SMART" id="SM00409">
    <property type="entry name" value="IG"/>
    <property type="match status" value="1"/>
</dbReference>
<dbReference type="InterPro" id="IPR046341">
    <property type="entry name" value="SET_dom_sf"/>
</dbReference>
<dbReference type="Pfam" id="PF00856">
    <property type="entry name" value="SET"/>
    <property type="match status" value="1"/>
</dbReference>
<gene>
    <name evidence="3" type="ORF">MEDL_7486</name>
</gene>
<organism evidence="3 4">
    <name type="scientific">Mytilus edulis</name>
    <name type="common">Blue mussel</name>
    <dbReference type="NCBI Taxonomy" id="6550"/>
    <lineage>
        <taxon>Eukaryota</taxon>
        <taxon>Metazoa</taxon>
        <taxon>Spiralia</taxon>
        <taxon>Lophotrochozoa</taxon>
        <taxon>Mollusca</taxon>
        <taxon>Bivalvia</taxon>
        <taxon>Autobranchia</taxon>
        <taxon>Pteriomorphia</taxon>
        <taxon>Mytilida</taxon>
        <taxon>Mytiloidea</taxon>
        <taxon>Mytilidae</taxon>
        <taxon>Mytilinae</taxon>
        <taxon>Mytilus</taxon>
    </lineage>
</organism>
<dbReference type="InterPro" id="IPR003599">
    <property type="entry name" value="Ig_sub"/>
</dbReference>
<accession>A0A8S3QA05</accession>
<keyword evidence="1" id="KW-0812">Transmembrane</keyword>
<keyword evidence="1" id="KW-1133">Transmembrane helix</keyword>
<dbReference type="PROSITE" id="PS50280">
    <property type="entry name" value="SET"/>
    <property type="match status" value="1"/>
</dbReference>
<proteinExistence type="predicted"/>
<evidence type="ECO:0000256" key="1">
    <source>
        <dbReference type="SAM" id="Phobius"/>
    </source>
</evidence>
<evidence type="ECO:0000313" key="4">
    <source>
        <dbReference type="Proteomes" id="UP000683360"/>
    </source>
</evidence>
<dbReference type="SUPFAM" id="SSF48726">
    <property type="entry name" value="Immunoglobulin"/>
    <property type="match status" value="1"/>
</dbReference>
<dbReference type="AlphaFoldDB" id="A0A8S3QA05"/>
<keyword evidence="1" id="KW-0472">Membrane</keyword>
<dbReference type="PANTHER" id="PTHR46167">
    <property type="entry name" value="N-LYSINE METHYLTRANSFERASE KMT5A"/>
    <property type="match status" value="1"/>
</dbReference>
<dbReference type="GO" id="GO:0005700">
    <property type="term" value="C:polytene chromosome"/>
    <property type="evidence" value="ECO:0007669"/>
    <property type="project" value="TreeGrafter"/>
</dbReference>
<evidence type="ECO:0000259" key="2">
    <source>
        <dbReference type="PROSITE" id="PS50280"/>
    </source>
</evidence>
<dbReference type="GO" id="GO:0042799">
    <property type="term" value="F:histone H4K20 methyltransferase activity"/>
    <property type="evidence" value="ECO:0007669"/>
    <property type="project" value="TreeGrafter"/>
</dbReference>
<feature type="domain" description="SET" evidence="2">
    <location>
        <begin position="101"/>
        <end position="212"/>
    </location>
</feature>
<dbReference type="Gene3D" id="2.60.40.10">
    <property type="entry name" value="Immunoglobulins"/>
    <property type="match status" value="1"/>
</dbReference>
<evidence type="ECO:0000313" key="3">
    <source>
        <dbReference type="EMBL" id="CAG2192259.1"/>
    </source>
</evidence>
<protein>
    <recommendedName>
        <fullName evidence="2">SET domain-containing protein</fullName>
    </recommendedName>
</protein>
<feature type="transmembrane region" description="Helical" evidence="1">
    <location>
        <begin position="421"/>
        <end position="449"/>
    </location>
</feature>
<dbReference type="Gene3D" id="2.170.270.10">
    <property type="entry name" value="SET domain"/>
    <property type="match status" value="1"/>
</dbReference>
<dbReference type="GO" id="GO:0005634">
    <property type="term" value="C:nucleus"/>
    <property type="evidence" value="ECO:0007669"/>
    <property type="project" value="TreeGrafter"/>
</dbReference>
<dbReference type="PANTHER" id="PTHR46167:SF1">
    <property type="entry name" value="N-LYSINE METHYLTRANSFERASE KMT5A"/>
    <property type="match status" value="1"/>
</dbReference>
<reference evidence="3" key="1">
    <citation type="submission" date="2021-03" db="EMBL/GenBank/DDBJ databases">
        <authorList>
            <person name="Bekaert M."/>
        </authorList>
    </citation>
    <scope>NUCLEOTIDE SEQUENCE</scope>
</reference>
<dbReference type="EMBL" id="CAJPWZ010000381">
    <property type="protein sequence ID" value="CAG2192259.1"/>
    <property type="molecule type" value="Genomic_DNA"/>
</dbReference>
<dbReference type="InterPro" id="IPR051760">
    <property type="entry name" value="KMT5A"/>
</dbReference>